<dbReference type="GO" id="GO:0045892">
    <property type="term" value="P:negative regulation of DNA-templated transcription"/>
    <property type="evidence" value="ECO:0007669"/>
    <property type="project" value="TreeGrafter"/>
</dbReference>
<dbReference type="AlphaFoldDB" id="A0A9X2DW40"/>
<keyword evidence="1" id="KW-0805">Transcription regulation</keyword>
<evidence type="ECO:0000256" key="1">
    <source>
        <dbReference type="ARBA" id="ARBA00023015"/>
    </source>
</evidence>
<dbReference type="EMBL" id="JAMBOL010000041">
    <property type="protein sequence ID" value="MCM3716515.1"/>
    <property type="molecule type" value="Genomic_DNA"/>
</dbReference>
<feature type="domain" description="IclR-ED" evidence="5">
    <location>
        <begin position="68"/>
        <end position="247"/>
    </location>
</feature>
<keyword evidence="7" id="KW-1185">Reference proteome</keyword>
<keyword evidence="3" id="KW-0804">Transcription</keyword>
<dbReference type="RefSeq" id="WP_251225165.1">
    <property type="nucleotide sequence ID" value="NZ_JAMBOL010000041.1"/>
</dbReference>
<dbReference type="InterPro" id="IPR014757">
    <property type="entry name" value="Tscrpt_reg_IclR_C"/>
</dbReference>
<dbReference type="Pfam" id="PF01614">
    <property type="entry name" value="IclR_C"/>
    <property type="match status" value="1"/>
</dbReference>
<dbReference type="Proteomes" id="UP001139179">
    <property type="component" value="Unassembled WGS sequence"/>
</dbReference>
<evidence type="ECO:0000256" key="3">
    <source>
        <dbReference type="ARBA" id="ARBA00023163"/>
    </source>
</evidence>
<dbReference type="InterPro" id="IPR036390">
    <property type="entry name" value="WH_DNA-bd_sf"/>
</dbReference>
<dbReference type="Pfam" id="PF09339">
    <property type="entry name" value="HTH_IclR"/>
    <property type="match status" value="1"/>
</dbReference>
<comment type="caution">
    <text evidence="6">The sequence shown here is derived from an EMBL/GenBank/DDBJ whole genome shotgun (WGS) entry which is preliminary data.</text>
</comment>
<dbReference type="InterPro" id="IPR005471">
    <property type="entry name" value="Tscrpt_reg_IclR_N"/>
</dbReference>
<dbReference type="SMART" id="SM00346">
    <property type="entry name" value="HTH_ICLR"/>
    <property type="match status" value="1"/>
</dbReference>
<dbReference type="InterPro" id="IPR050707">
    <property type="entry name" value="HTH_MetabolicPath_Reg"/>
</dbReference>
<dbReference type="PANTHER" id="PTHR30136">
    <property type="entry name" value="HELIX-TURN-HELIX TRANSCRIPTIONAL REGULATOR, ICLR FAMILY"/>
    <property type="match status" value="1"/>
</dbReference>
<organism evidence="6 7">
    <name type="scientific">Halalkalibacter oceani</name>
    <dbReference type="NCBI Taxonomy" id="1653776"/>
    <lineage>
        <taxon>Bacteria</taxon>
        <taxon>Bacillati</taxon>
        <taxon>Bacillota</taxon>
        <taxon>Bacilli</taxon>
        <taxon>Bacillales</taxon>
        <taxon>Bacillaceae</taxon>
        <taxon>Halalkalibacter</taxon>
    </lineage>
</organism>
<gene>
    <name evidence="6" type="ORF">M3202_20935</name>
</gene>
<dbReference type="InterPro" id="IPR036388">
    <property type="entry name" value="WH-like_DNA-bd_sf"/>
</dbReference>
<reference evidence="6" key="1">
    <citation type="submission" date="2022-05" db="EMBL/GenBank/DDBJ databases">
        <title>Comparative Genomics of Spacecraft Associated Microbes.</title>
        <authorList>
            <person name="Tran M.T."/>
            <person name="Wright A."/>
            <person name="Seuylemezian A."/>
            <person name="Eisen J."/>
            <person name="Coil D."/>
        </authorList>
    </citation>
    <scope>NUCLEOTIDE SEQUENCE</scope>
    <source>
        <strain evidence="6">214.1.1</strain>
    </source>
</reference>
<dbReference type="GO" id="GO:0003677">
    <property type="term" value="F:DNA binding"/>
    <property type="evidence" value="ECO:0007669"/>
    <property type="project" value="UniProtKB-KW"/>
</dbReference>
<evidence type="ECO:0000313" key="7">
    <source>
        <dbReference type="Proteomes" id="UP001139179"/>
    </source>
</evidence>
<dbReference type="PROSITE" id="PS51078">
    <property type="entry name" value="ICLR_ED"/>
    <property type="match status" value="1"/>
</dbReference>
<name>A0A9X2DW40_9BACI</name>
<proteinExistence type="predicted"/>
<keyword evidence="2" id="KW-0238">DNA-binding</keyword>
<dbReference type="GO" id="GO:0003700">
    <property type="term" value="F:DNA-binding transcription factor activity"/>
    <property type="evidence" value="ECO:0007669"/>
    <property type="project" value="TreeGrafter"/>
</dbReference>
<evidence type="ECO:0000256" key="2">
    <source>
        <dbReference type="ARBA" id="ARBA00023125"/>
    </source>
</evidence>
<dbReference type="SUPFAM" id="SSF55781">
    <property type="entry name" value="GAF domain-like"/>
    <property type="match status" value="1"/>
</dbReference>
<sequence>MAEKMGVVNKTFLVIKAFVDVQSEWGVRDLAKHLNFPVSTLHRLVLQMQEEGILEYNDLTNKYKVGIEMIRISSCIASQVDIVKISRPLMEEFMQIHKETVSLIRYHPYERKIVFVDRVEGPDPLQYIKEIGNLQPLIRGAAGKSILALLPPEDMNLIFQEEKLSDEEIKSIMQQLETIRSVGYASTEGEHVEGAKGIASAILDASGKPIGAIAYTAPLTRFDSANELALAEDIKEISRKISSILGYRNT</sequence>
<dbReference type="SUPFAM" id="SSF46785">
    <property type="entry name" value="Winged helix' DNA-binding domain"/>
    <property type="match status" value="1"/>
</dbReference>
<dbReference type="Gene3D" id="1.10.10.10">
    <property type="entry name" value="Winged helix-like DNA-binding domain superfamily/Winged helix DNA-binding domain"/>
    <property type="match status" value="1"/>
</dbReference>
<dbReference type="PANTHER" id="PTHR30136:SF24">
    <property type="entry name" value="HTH-TYPE TRANSCRIPTIONAL REPRESSOR ALLR"/>
    <property type="match status" value="1"/>
</dbReference>
<accession>A0A9X2DW40</accession>
<evidence type="ECO:0000259" key="5">
    <source>
        <dbReference type="PROSITE" id="PS51078"/>
    </source>
</evidence>
<evidence type="ECO:0000259" key="4">
    <source>
        <dbReference type="PROSITE" id="PS51077"/>
    </source>
</evidence>
<dbReference type="PROSITE" id="PS51077">
    <property type="entry name" value="HTH_ICLR"/>
    <property type="match status" value="1"/>
</dbReference>
<dbReference type="InterPro" id="IPR029016">
    <property type="entry name" value="GAF-like_dom_sf"/>
</dbReference>
<evidence type="ECO:0000313" key="6">
    <source>
        <dbReference type="EMBL" id="MCM3716515.1"/>
    </source>
</evidence>
<dbReference type="Gene3D" id="3.30.450.40">
    <property type="match status" value="1"/>
</dbReference>
<protein>
    <submittedName>
        <fullName evidence="6">IclR family transcriptional regulator</fullName>
    </submittedName>
</protein>
<feature type="domain" description="HTH iclR-type" evidence="4">
    <location>
        <begin position="5"/>
        <end position="67"/>
    </location>
</feature>